<dbReference type="InterPro" id="IPR017853">
    <property type="entry name" value="GH"/>
</dbReference>
<dbReference type="Pfam" id="PF00128">
    <property type="entry name" value="Alpha-amylase"/>
    <property type="match status" value="1"/>
</dbReference>
<keyword evidence="4" id="KW-1133">Transmembrane helix</keyword>
<reference evidence="7" key="1">
    <citation type="submission" date="2016-10" db="EMBL/GenBank/DDBJ databases">
        <authorList>
            <person name="See-Too W.S."/>
        </authorList>
    </citation>
    <scope>NUCLEOTIDE SEQUENCE [LARGE SCALE GENOMIC DNA]</scope>
    <source>
        <strain evidence="7">DSM 23997</strain>
    </source>
</reference>
<evidence type="ECO:0000313" key="8">
    <source>
        <dbReference type="Proteomes" id="UP000092650"/>
    </source>
</evidence>
<dbReference type="SMART" id="SM00642">
    <property type="entry name" value="Aamy"/>
    <property type="match status" value="1"/>
</dbReference>
<dbReference type="GO" id="GO:0005975">
    <property type="term" value="P:carbohydrate metabolic process"/>
    <property type="evidence" value="ECO:0007669"/>
    <property type="project" value="InterPro"/>
</dbReference>
<dbReference type="STRING" id="1038856.BBI15_10070"/>
<dbReference type="Gene3D" id="2.60.40.1180">
    <property type="entry name" value="Golgi alpha-mannosidase II"/>
    <property type="match status" value="1"/>
</dbReference>
<dbReference type="Pfam" id="PF22026">
    <property type="entry name" value="Alpha-amylase_C_2"/>
    <property type="match status" value="1"/>
</dbReference>
<feature type="transmembrane region" description="Helical" evidence="4">
    <location>
        <begin position="447"/>
        <end position="467"/>
    </location>
</feature>
<keyword evidence="4" id="KW-0472">Membrane</keyword>
<evidence type="ECO:0000256" key="5">
    <source>
        <dbReference type="SAM" id="SignalP"/>
    </source>
</evidence>
<feature type="domain" description="Glycosyl hydrolase family 13 catalytic" evidence="6">
    <location>
        <begin position="37"/>
        <end position="349"/>
    </location>
</feature>
<dbReference type="Gene3D" id="3.20.20.80">
    <property type="entry name" value="Glycosidases"/>
    <property type="match status" value="1"/>
</dbReference>
<comment type="cofactor">
    <cofactor evidence="1">
        <name>Ca(2+)</name>
        <dbReference type="ChEBI" id="CHEBI:29108"/>
    </cofactor>
</comment>
<evidence type="ECO:0000256" key="1">
    <source>
        <dbReference type="ARBA" id="ARBA00001913"/>
    </source>
</evidence>
<dbReference type="SUPFAM" id="SSF51445">
    <property type="entry name" value="(Trans)glycosidases"/>
    <property type="match status" value="1"/>
</dbReference>
<keyword evidence="2" id="KW-0479">Metal-binding</keyword>
<dbReference type="OrthoDB" id="9805159at2"/>
<dbReference type="Proteomes" id="UP000092650">
    <property type="component" value="Chromosome"/>
</dbReference>
<dbReference type="GO" id="GO:0046872">
    <property type="term" value="F:metal ion binding"/>
    <property type="evidence" value="ECO:0007669"/>
    <property type="project" value="UniProtKB-KW"/>
</dbReference>
<keyword evidence="4" id="KW-0812">Transmembrane</keyword>
<organism evidence="7 8">
    <name type="scientific">Planococcus plakortidis</name>
    <dbReference type="NCBI Taxonomy" id="1038856"/>
    <lineage>
        <taxon>Bacteria</taxon>
        <taxon>Bacillati</taxon>
        <taxon>Bacillota</taxon>
        <taxon>Bacilli</taxon>
        <taxon>Bacillales</taxon>
        <taxon>Caryophanaceae</taxon>
        <taxon>Planococcus</taxon>
    </lineage>
</organism>
<dbReference type="InterPro" id="IPR054174">
    <property type="entry name" value="Alpha-amylase-like_C"/>
</dbReference>
<evidence type="ECO:0000259" key="6">
    <source>
        <dbReference type="SMART" id="SM00642"/>
    </source>
</evidence>
<feature type="chain" id="PRO_5008885217" evidence="5">
    <location>
        <begin position="25"/>
        <end position="481"/>
    </location>
</feature>
<keyword evidence="8" id="KW-1185">Reference proteome</keyword>
<dbReference type="RefSeq" id="WP_068870651.1">
    <property type="nucleotide sequence ID" value="NZ_CP016539.2"/>
</dbReference>
<feature type="signal peptide" evidence="5">
    <location>
        <begin position="1"/>
        <end position="24"/>
    </location>
</feature>
<sequence length="481" mass="54391">MKKRWVSILLVGFLLFNLARPIEASENNELQDEIIYDLLVDRFFNKGIQNDINVNSLDPNSFSGGDFAGLSSEMQYIKDMGFTMISVGPIFSATSYDGTAVVDYDELESRFGTQEEWKEVINKAHELDLKVMIDLPTQELSEQHVWRESHPEWFVENKNGTVALETANRQVQDQLIEQFEGFIEKYAIDGIRIKKADSLDPAFITRFSESLKSIRDLYVISDDVTPPQDGLDAVVMPGIETALRDSYKSFNPNETELSGSWEEAEGKLIQVDSLLTSRFTADTVQEGGFPPTRWKLLTFQLLTMPGIPVIQYGSEIAVNGRTTPDTHPILDLGVDEELIDHIANLTSLRNQSAALRTGSMEVLHEEDGWFVYKRSNEEEAWIIAINNSSSTQSLTLPASVVGDDKELRGLFENNIARQDEEGNYRITLDRELGEAFNIIEQKGFNKAYIAALVVLYISFLTFLFLAWRRGRKKKKAATAKK</sequence>
<name>A0A1C7EAS4_9BACL</name>
<dbReference type="KEGG" id="ppla:BBI15_10070"/>
<dbReference type="EMBL" id="CP016539">
    <property type="protein sequence ID" value="ANU20537.1"/>
    <property type="molecule type" value="Genomic_DNA"/>
</dbReference>
<dbReference type="PANTHER" id="PTHR10357:SF215">
    <property type="entry name" value="ALPHA-AMYLASE 1"/>
    <property type="match status" value="1"/>
</dbReference>
<gene>
    <name evidence="7" type="ORF">BBI15_10070</name>
</gene>
<dbReference type="AlphaFoldDB" id="A0A1C7EAS4"/>
<keyword evidence="3 5" id="KW-0732">Signal</keyword>
<proteinExistence type="predicted"/>
<dbReference type="SUPFAM" id="SSF51011">
    <property type="entry name" value="Glycosyl hydrolase domain"/>
    <property type="match status" value="1"/>
</dbReference>
<accession>A0A1C7EAS4</accession>
<dbReference type="InterPro" id="IPR006047">
    <property type="entry name" value="GH13_cat_dom"/>
</dbReference>
<dbReference type="PANTHER" id="PTHR10357">
    <property type="entry name" value="ALPHA-AMYLASE FAMILY MEMBER"/>
    <property type="match status" value="1"/>
</dbReference>
<dbReference type="GO" id="GO:0016829">
    <property type="term" value="F:lyase activity"/>
    <property type="evidence" value="ECO:0007669"/>
    <property type="project" value="UniProtKB-KW"/>
</dbReference>
<evidence type="ECO:0000256" key="4">
    <source>
        <dbReference type="SAM" id="Phobius"/>
    </source>
</evidence>
<evidence type="ECO:0000256" key="2">
    <source>
        <dbReference type="ARBA" id="ARBA00022723"/>
    </source>
</evidence>
<dbReference type="InterPro" id="IPR013780">
    <property type="entry name" value="Glyco_hydro_b"/>
</dbReference>
<protein>
    <submittedName>
        <fullName evidence="7">Alpha-amlyase</fullName>
    </submittedName>
</protein>
<evidence type="ECO:0000313" key="7">
    <source>
        <dbReference type="EMBL" id="ANU20537.1"/>
    </source>
</evidence>
<evidence type="ECO:0000256" key="3">
    <source>
        <dbReference type="ARBA" id="ARBA00022729"/>
    </source>
</evidence>